<dbReference type="InterPro" id="IPR019465">
    <property type="entry name" value="Cog5"/>
</dbReference>
<keyword evidence="3" id="KW-0333">Golgi apparatus</keyword>
<feature type="region of interest" description="Disordered" evidence="5">
    <location>
        <begin position="186"/>
        <end position="209"/>
    </location>
</feature>
<dbReference type="AlphaFoldDB" id="A0AAW0GN72"/>
<dbReference type="InterPro" id="IPR049176">
    <property type="entry name" value="COG5_N"/>
</dbReference>
<dbReference type="InterPro" id="IPR048485">
    <property type="entry name" value="COG5_helical"/>
</dbReference>
<evidence type="ECO:0000256" key="5">
    <source>
        <dbReference type="SAM" id="MobiDB-lite"/>
    </source>
</evidence>
<keyword evidence="4" id="KW-0472">Membrane</keyword>
<proteinExistence type="predicted"/>
<organism evidence="8 9">
    <name type="scientific">Cerrena zonata</name>
    <dbReference type="NCBI Taxonomy" id="2478898"/>
    <lineage>
        <taxon>Eukaryota</taxon>
        <taxon>Fungi</taxon>
        <taxon>Dikarya</taxon>
        <taxon>Basidiomycota</taxon>
        <taxon>Agaricomycotina</taxon>
        <taxon>Agaricomycetes</taxon>
        <taxon>Polyporales</taxon>
        <taxon>Cerrenaceae</taxon>
        <taxon>Cerrena</taxon>
    </lineage>
</organism>
<accession>A0AAW0GN72</accession>
<evidence type="ECO:0000259" key="6">
    <source>
        <dbReference type="Pfam" id="PF10392"/>
    </source>
</evidence>
<reference evidence="8 9" key="1">
    <citation type="submission" date="2022-09" db="EMBL/GenBank/DDBJ databases">
        <authorList>
            <person name="Palmer J.M."/>
        </authorList>
    </citation>
    <scope>NUCLEOTIDE SEQUENCE [LARGE SCALE GENOMIC DNA]</scope>
    <source>
        <strain evidence="8 9">DSM 7382</strain>
    </source>
</reference>
<evidence type="ECO:0000256" key="1">
    <source>
        <dbReference type="ARBA" id="ARBA00004395"/>
    </source>
</evidence>
<dbReference type="PANTHER" id="PTHR13228:SF3">
    <property type="entry name" value="CONSERVED OLIGOMERIC GOLGI COMPLEX SUBUNIT 5"/>
    <property type="match status" value="1"/>
</dbReference>
<feature type="domain" description="Conserved oligomeric Golgi complex subunit 5 N-terminal" evidence="6">
    <location>
        <begin position="33"/>
        <end position="177"/>
    </location>
</feature>
<protein>
    <recommendedName>
        <fullName evidence="2">Conserved oligomeric Golgi complex subunit 5</fullName>
    </recommendedName>
</protein>
<sequence>MRDVAISVTGILHLPLWETNLEGCISGMTDYSVFANSSFDPNDYANAVLAGETYPPQAGKSRTTKSTGLAPANEDISVAISKLNYSIENAEKELKNVVTSHHEDLLVQAAGVTQLEGSLGSVRGGLNDLDATLDKLRLKIRAPYKSLQSEVAKLERIQQASGILRRTSRFVTLTRRLEVQLSEMDKAEAAESKLDTTSKNPLNGDSSNSLFSQALENEDEKERTIAKAALTIAELTALLEPDSETAHVPKPVPLSSINAVSKHLPYVEAARSRITADMETMVITGLSTLNQSLLASSLQTAHNLRVLPDLVNNLVTDLSDAVDGRIRFAFDLSRIAKEIVGKDASSTPSSMLYRSRLRTEPTNVTAPQWTAALWSSLESLVEEMADCCIKVYTLEKVLKVKKDPVTQVLFLDEAMKVLENKPSAIFWGSLGQSLEKQARDAAKASTFLQQTLSTSYPRLLRLFHSFFAKIAVQTDTIYTQSQQSPETVIVLRALSNFESLYLSRSSNRLTEVVGQAFAGGPRSPPGMTEGINVARTIANELDSAKFDPLLVKSVAKYVVSSLDMFLNRLDGMISKERAAVTLIGPTATPQQVSNGQLGTCLYHCTSRLEKLEEEYANNVFSVLKPNIEKLQVAFDRLVDPLLAAIRRELGAIIAKLHRMDFSDSADRMGTGGGPSPYMKDLVERLNYIKSDVLCQFNVAEINQDWAVTIVKYVIKTFFLHASIAKPLGESGKLQLTTDMAELEFALNAFMSEKGQSKANINWERVGDDYRILRAMRPLLFLENSQLASQKHTAGLPPLLVLHHILVRSPISLPHTLHGWAEAEYVRWVDEHEEQEAWSLVESDLSHWEKVTEAEGGDPSSATEYVQLARTVLSNAMNANA</sequence>
<feature type="compositionally biased region" description="Polar residues" evidence="5">
    <location>
        <begin position="197"/>
        <end position="209"/>
    </location>
</feature>
<dbReference type="GO" id="GO:0017119">
    <property type="term" value="C:Golgi transport complex"/>
    <property type="evidence" value="ECO:0007669"/>
    <property type="project" value="InterPro"/>
</dbReference>
<comment type="subcellular location">
    <subcellularLocation>
        <location evidence="1">Golgi apparatus membrane</location>
        <topology evidence="1">Peripheral membrane protein</topology>
    </subcellularLocation>
</comment>
<evidence type="ECO:0000259" key="7">
    <source>
        <dbReference type="Pfam" id="PF20649"/>
    </source>
</evidence>
<evidence type="ECO:0000313" key="8">
    <source>
        <dbReference type="EMBL" id="KAK7692540.1"/>
    </source>
</evidence>
<dbReference type="EMBL" id="JASBNA010000004">
    <property type="protein sequence ID" value="KAK7692540.1"/>
    <property type="molecule type" value="Genomic_DNA"/>
</dbReference>
<comment type="caution">
    <text evidence="8">The sequence shown here is derived from an EMBL/GenBank/DDBJ whole genome shotgun (WGS) entry which is preliminary data.</text>
</comment>
<feature type="domain" description="Conserved oligomeric Golgi complex subunit 5 helical" evidence="7">
    <location>
        <begin position="254"/>
        <end position="467"/>
    </location>
</feature>
<dbReference type="Proteomes" id="UP001385951">
    <property type="component" value="Unassembled WGS sequence"/>
</dbReference>
<evidence type="ECO:0000256" key="4">
    <source>
        <dbReference type="ARBA" id="ARBA00023136"/>
    </source>
</evidence>
<gene>
    <name evidence="8" type="ORF">QCA50_004170</name>
</gene>
<dbReference type="Pfam" id="PF20649">
    <property type="entry name" value="COG5_C"/>
    <property type="match status" value="1"/>
</dbReference>
<feature type="compositionally biased region" description="Basic and acidic residues" evidence="5">
    <location>
        <begin position="186"/>
        <end position="196"/>
    </location>
</feature>
<dbReference type="PANTHER" id="PTHR13228">
    <property type="entry name" value="CONSERVED OLIGOMERIC GOLGI COMPLEX COMPONENT 5"/>
    <property type="match status" value="1"/>
</dbReference>
<evidence type="ECO:0000256" key="2">
    <source>
        <dbReference type="ARBA" id="ARBA00020974"/>
    </source>
</evidence>
<dbReference type="GO" id="GO:0000139">
    <property type="term" value="C:Golgi membrane"/>
    <property type="evidence" value="ECO:0007669"/>
    <property type="project" value="UniProtKB-SubCell"/>
</dbReference>
<dbReference type="GO" id="GO:0006891">
    <property type="term" value="P:intra-Golgi vesicle-mediated transport"/>
    <property type="evidence" value="ECO:0007669"/>
    <property type="project" value="InterPro"/>
</dbReference>
<keyword evidence="9" id="KW-1185">Reference proteome</keyword>
<dbReference type="Pfam" id="PF10392">
    <property type="entry name" value="COG5_N"/>
    <property type="match status" value="1"/>
</dbReference>
<evidence type="ECO:0000256" key="3">
    <source>
        <dbReference type="ARBA" id="ARBA00023034"/>
    </source>
</evidence>
<name>A0AAW0GN72_9APHY</name>
<evidence type="ECO:0000313" key="9">
    <source>
        <dbReference type="Proteomes" id="UP001385951"/>
    </source>
</evidence>